<reference evidence="2" key="1">
    <citation type="submission" date="2023-03" db="EMBL/GenBank/DDBJ databases">
        <title>Lomoglobus Profundus gen. nov., sp. nov., a novel member of the phylum Verrucomicrobia, isolated from deep-marine sediment of South China Sea.</title>
        <authorList>
            <person name="Ahmad T."/>
            <person name="Ishaq S.E."/>
            <person name="Wang F."/>
        </authorList>
    </citation>
    <scope>NUCLEOTIDE SEQUENCE</scope>
    <source>
        <strain evidence="2">LMO-M01</strain>
    </source>
</reference>
<organism evidence="2 3">
    <name type="scientific">Synoicihabitans lomoniglobus</name>
    <dbReference type="NCBI Taxonomy" id="2909285"/>
    <lineage>
        <taxon>Bacteria</taxon>
        <taxon>Pseudomonadati</taxon>
        <taxon>Verrucomicrobiota</taxon>
        <taxon>Opitutia</taxon>
        <taxon>Opitutales</taxon>
        <taxon>Opitutaceae</taxon>
        <taxon>Synoicihabitans</taxon>
    </lineage>
</organism>
<dbReference type="Proteomes" id="UP001218638">
    <property type="component" value="Chromosome"/>
</dbReference>
<dbReference type="Pfam" id="PF01882">
    <property type="entry name" value="DUF58"/>
    <property type="match status" value="1"/>
</dbReference>
<dbReference type="RefSeq" id="WP_330931188.1">
    <property type="nucleotide sequence ID" value="NZ_CP119075.1"/>
</dbReference>
<evidence type="ECO:0000313" key="2">
    <source>
        <dbReference type="EMBL" id="WED65999.1"/>
    </source>
</evidence>
<protein>
    <submittedName>
        <fullName evidence="2">DUF58 domain-containing protein</fullName>
    </submittedName>
</protein>
<evidence type="ECO:0000313" key="3">
    <source>
        <dbReference type="Proteomes" id="UP001218638"/>
    </source>
</evidence>
<proteinExistence type="predicted"/>
<dbReference type="AlphaFoldDB" id="A0AAF0I395"/>
<dbReference type="PANTHER" id="PTHR33608">
    <property type="entry name" value="BLL2464 PROTEIN"/>
    <property type="match status" value="1"/>
</dbReference>
<dbReference type="KEGG" id="slom:PXH66_03935"/>
<keyword evidence="3" id="KW-1185">Reference proteome</keyword>
<sequence>MNSSLPPLPPGPANATSEALASLRRLEWQMKHQVTNLLGGEYRSAFRGKGMEFDQVVRYNYGDDVRDIDWKVTARSTEPYRKKFVEERELTVLLVFEDRLSLQFGSEGRTKRDAMMELICQVMLLAANNRDRIGIVHAQPGGYTLWKPVRGRAAIMQAAAQLLATPAPDLADTRPLKMPWRFVGQAAPKHSILVWCGDFAPQPEPHGWSIITGRYHAVGFKVDDPWERGLPPDKAFSVYDPVAQHLVVLNPRSKAHQEAHAAWVAKREARFGELFRDARDRLVVTPNDSMTDALARFFRAHMAMN</sequence>
<accession>A0AAF0I395</accession>
<name>A0AAF0I395_9BACT</name>
<gene>
    <name evidence="2" type="ORF">PXH66_03935</name>
</gene>
<dbReference type="InterPro" id="IPR002881">
    <property type="entry name" value="DUF58"/>
</dbReference>
<evidence type="ECO:0000259" key="1">
    <source>
        <dbReference type="Pfam" id="PF01882"/>
    </source>
</evidence>
<dbReference type="PANTHER" id="PTHR33608:SF6">
    <property type="entry name" value="BLL2464 PROTEIN"/>
    <property type="match status" value="1"/>
</dbReference>
<feature type="domain" description="DUF58" evidence="1">
    <location>
        <begin position="58"/>
        <end position="268"/>
    </location>
</feature>
<dbReference type="EMBL" id="CP119075">
    <property type="protein sequence ID" value="WED65999.1"/>
    <property type="molecule type" value="Genomic_DNA"/>
</dbReference>